<comment type="function">
    <text evidence="4">Formation of pseudouridine at positions 38, 39 and 40 in the anticodon stem and loop of transfer RNAs.</text>
</comment>
<feature type="binding site" evidence="4 6">
    <location>
        <position position="115"/>
    </location>
    <ligand>
        <name>substrate</name>
    </ligand>
</feature>
<dbReference type="InterPro" id="IPR001406">
    <property type="entry name" value="PsdUridine_synth_TruA"/>
</dbReference>
<dbReference type="InterPro" id="IPR020094">
    <property type="entry name" value="TruA/RsuA/RluB/E/F_N"/>
</dbReference>
<feature type="domain" description="Pseudouridine synthase I TruA alpha/beta" evidence="8">
    <location>
        <begin position="148"/>
        <end position="255"/>
    </location>
</feature>
<comment type="caution">
    <text evidence="9">The sequence shown here is derived from an EMBL/GenBank/DDBJ whole genome shotgun (WGS) entry which is preliminary data.</text>
</comment>
<evidence type="ECO:0000313" key="10">
    <source>
        <dbReference type="Proteomes" id="UP000824225"/>
    </source>
</evidence>
<dbReference type="Gene3D" id="3.30.70.580">
    <property type="entry name" value="Pseudouridine synthase I, catalytic domain, N-terminal subdomain"/>
    <property type="match status" value="1"/>
</dbReference>
<feature type="domain" description="Pseudouridine synthase I TruA alpha/beta" evidence="8">
    <location>
        <begin position="9"/>
        <end position="108"/>
    </location>
</feature>
<dbReference type="GO" id="GO:0031119">
    <property type="term" value="P:tRNA pseudouridine synthesis"/>
    <property type="evidence" value="ECO:0007669"/>
    <property type="project" value="UniProtKB-UniRule"/>
</dbReference>
<comment type="subunit">
    <text evidence="4">Homodimer.</text>
</comment>
<comment type="similarity">
    <text evidence="1 4 7">Belongs to the tRNA pseudouridine synthase TruA family.</text>
</comment>
<dbReference type="InterPro" id="IPR020097">
    <property type="entry name" value="PsdUridine_synth_TruA_a/b_dom"/>
</dbReference>
<reference evidence="9" key="1">
    <citation type="journal article" date="2021" name="PeerJ">
        <title>Extensive microbial diversity within the chicken gut microbiome revealed by metagenomics and culture.</title>
        <authorList>
            <person name="Gilroy R."/>
            <person name="Ravi A."/>
            <person name="Getino M."/>
            <person name="Pursley I."/>
            <person name="Horton D.L."/>
            <person name="Alikhan N.F."/>
            <person name="Baker D."/>
            <person name="Gharbi K."/>
            <person name="Hall N."/>
            <person name="Watson M."/>
            <person name="Adriaenssens E.M."/>
            <person name="Foster-Nyarko E."/>
            <person name="Jarju S."/>
            <person name="Secka A."/>
            <person name="Antonio M."/>
            <person name="Oren A."/>
            <person name="Chaudhuri R.R."/>
            <person name="La Ragione R."/>
            <person name="Hildebrand F."/>
            <person name="Pallen M.J."/>
        </authorList>
    </citation>
    <scope>NUCLEOTIDE SEQUENCE</scope>
    <source>
        <strain evidence="9">CHK186-16707</strain>
    </source>
</reference>
<organism evidence="9 10">
    <name type="scientific">Candidatus Mailhella merdigallinarum</name>
    <dbReference type="NCBI Taxonomy" id="2838658"/>
    <lineage>
        <taxon>Bacteria</taxon>
        <taxon>Pseudomonadati</taxon>
        <taxon>Thermodesulfobacteriota</taxon>
        <taxon>Desulfovibrionia</taxon>
        <taxon>Desulfovibrionales</taxon>
        <taxon>Desulfovibrionaceae</taxon>
        <taxon>Mailhella</taxon>
    </lineage>
</organism>
<dbReference type="PIRSF" id="PIRSF001430">
    <property type="entry name" value="tRNA_psdUrid_synth"/>
    <property type="match status" value="1"/>
</dbReference>
<dbReference type="NCBIfam" id="TIGR00071">
    <property type="entry name" value="hisT_truA"/>
    <property type="match status" value="1"/>
</dbReference>
<accession>A0A9D2KMD6</accession>
<reference evidence="9" key="2">
    <citation type="submission" date="2021-04" db="EMBL/GenBank/DDBJ databases">
        <authorList>
            <person name="Gilroy R."/>
        </authorList>
    </citation>
    <scope>NUCLEOTIDE SEQUENCE</scope>
    <source>
        <strain evidence="9">CHK186-16707</strain>
    </source>
</reference>
<feature type="active site" description="Nucleophile" evidence="4 5">
    <location>
        <position position="57"/>
    </location>
</feature>
<dbReference type="SUPFAM" id="SSF55120">
    <property type="entry name" value="Pseudouridine synthase"/>
    <property type="match status" value="1"/>
</dbReference>
<dbReference type="Pfam" id="PF01416">
    <property type="entry name" value="PseudoU_synth_1"/>
    <property type="match status" value="2"/>
</dbReference>
<dbReference type="Gene3D" id="3.30.70.660">
    <property type="entry name" value="Pseudouridine synthase I, catalytic domain, C-terminal subdomain"/>
    <property type="match status" value="1"/>
</dbReference>
<evidence type="ECO:0000256" key="2">
    <source>
        <dbReference type="ARBA" id="ARBA00022694"/>
    </source>
</evidence>
<evidence type="ECO:0000256" key="1">
    <source>
        <dbReference type="ARBA" id="ARBA00009375"/>
    </source>
</evidence>
<dbReference type="GO" id="GO:0003723">
    <property type="term" value="F:RNA binding"/>
    <property type="evidence" value="ECO:0007669"/>
    <property type="project" value="InterPro"/>
</dbReference>
<dbReference type="PANTHER" id="PTHR11142:SF0">
    <property type="entry name" value="TRNA PSEUDOURIDINE SYNTHASE-LIKE 1"/>
    <property type="match status" value="1"/>
</dbReference>
<dbReference type="PANTHER" id="PTHR11142">
    <property type="entry name" value="PSEUDOURIDYLATE SYNTHASE"/>
    <property type="match status" value="1"/>
</dbReference>
<sequence>MPRLKLTLAYVGTHYRGWQIQAWKDRPHPPTVQAELEKAVSYVAGVPTHVQGAGRTDSGVHADGQVAHCDVPEAKAGLDWQRALNTRLPRDIRVMDARLAADDFDACFSVVRKAYTYRLWLDMRCTPPRLHPFVWTCGPLDLARLDAAIPHLLGTHDFRSLQNAGTDIKTTVRTVYAIERTPAGDLPPECRELSLRFESNGFLKQMVRNMTGLLVACGRGKFDPEAVPALLEARDRRLAPVTAPPQGLTLSRIWYGDD</sequence>
<evidence type="ECO:0000256" key="3">
    <source>
        <dbReference type="ARBA" id="ARBA00023235"/>
    </source>
</evidence>
<protein>
    <recommendedName>
        <fullName evidence="4">tRNA pseudouridine synthase A</fullName>
        <ecNumber evidence="4">5.4.99.12</ecNumber>
    </recommendedName>
    <alternativeName>
        <fullName evidence="4">tRNA pseudouridine(38-40) synthase</fullName>
    </alternativeName>
    <alternativeName>
        <fullName evidence="4">tRNA pseudouridylate synthase I</fullName>
    </alternativeName>
    <alternativeName>
        <fullName evidence="4">tRNA-uridine isomerase I</fullName>
    </alternativeName>
</protein>
<dbReference type="FunFam" id="3.30.70.580:FF:000001">
    <property type="entry name" value="tRNA pseudouridine synthase A"/>
    <property type="match status" value="1"/>
</dbReference>
<name>A0A9D2KMD6_9BACT</name>
<dbReference type="AlphaFoldDB" id="A0A9D2KMD6"/>
<evidence type="ECO:0000313" key="9">
    <source>
        <dbReference type="EMBL" id="HJA08777.1"/>
    </source>
</evidence>
<comment type="caution">
    <text evidence="4">Lacks conserved residue(s) required for the propagation of feature annotation.</text>
</comment>
<keyword evidence="2 4" id="KW-0819">tRNA processing</keyword>
<comment type="catalytic activity">
    <reaction evidence="4 7">
        <text>uridine(38/39/40) in tRNA = pseudouridine(38/39/40) in tRNA</text>
        <dbReference type="Rhea" id="RHEA:22376"/>
        <dbReference type="Rhea" id="RHEA-COMP:10085"/>
        <dbReference type="Rhea" id="RHEA-COMP:10087"/>
        <dbReference type="ChEBI" id="CHEBI:65314"/>
        <dbReference type="ChEBI" id="CHEBI:65315"/>
        <dbReference type="EC" id="5.4.99.12"/>
    </reaction>
</comment>
<dbReference type="EMBL" id="DXAN01000021">
    <property type="protein sequence ID" value="HJA08777.1"/>
    <property type="molecule type" value="Genomic_DNA"/>
</dbReference>
<dbReference type="CDD" id="cd02570">
    <property type="entry name" value="PseudoU_synth_EcTruA"/>
    <property type="match status" value="1"/>
</dbReference>
<gene>
    <name evidence="4 9" type="primary">truA</name>
    <name evidence="9" type="ORF">H9962_06280</name>
</gene>
<proteinExistence type="inferred from homology"/>
<evidence type="ECO:0000259" key="8">
    <source>
        <dbReference type="Pfam" id="PF01416"/>
    </source>
</evidence>
<dbReference type="GO" id="GO:0160147">
    <property type="term" value="F:tRNA pseudouridine(38-40) synthase activity"/>
    <property type="evidence" value="ECO:0007669"/>
    <property type="project" value="UniProtKB-EC"/>
</dbReference>
<evidence type="ECO:0000256" key="7">
    <source>
        <dbReference type="RuleBase" id="RU003792"/>
    </source>
</evidence>
<dbReference type="Proteomes" id="UP000824225">
    <property type="component" value="Unassembled WGS sequence"/>
</dbReference>
<dbReference type="InterPro" id="IPR020095">
    <property type="entry name" value="PsdUridine_synth_TruA_C"/>
</dbReference>
<dbReference type="InterPro" id="IPR020103">
    <property type="entry name" value="PsdUridine_synth_cat_dom_sf"/>
</dbReference>
<evidence type="ECO:0000256" key="5">
    <source>
        <dbReference type="PIRSR" id="PIRSR001430-1"/>
    </source>
</evidence>
<evidence type="ECO:0000256" key="6">
    <source>
        <dbReference type="PIRSR" id="PIRSR001430-2"/>
    </source>
</evidence>
<dbReference type="EC" id="5.4.99.12" evidence="4"/>
<keyword evidence="3 4" id="KW-0413">Isomerase</keyword>
<evidence type="ECO:0000256" key="4">
    <source>
        <dbReference type="HAMAP-Rule" id="MF_00171"/>
    </source>
</evidence>
<dbReference type="HAMAP" id="MF_00171">
    <property type="entry name" value="TruA"/>
    <property type="match status" value="1"/>
</dbReference>